<evidence type="ECO:0000313" key="1">
    <source>
        <dbReference type="EMBL" id="KAJ3493563.1"/>
    </source>
</evidence>
<keyword evidence="2" id="KW-1185">Reference proteome</keyword>
<name>A0ACC1QUQ1_9HYPO</name>
<dbReference type="EMBL" id="JANAKD010000474">
    <property type="protein sequence ID" value="KAJ3493563.1"/>
    <property type="molecule type" value="Genomic_DNA"/>
</dbReference>
<protein>
    <submittedName>
        <fullName evidence="1">Uncharacterized protein</fullName>
    </submittedName>
</protein>
<accession>A0ACC1QUQ1</accession>
<sequence>MKFSIGSLREAIKRSKPGQDGPRHGHDNGQSESSAMKPEQQSQSTARGIVSKSTQPDTKPMRLSMGGLRQAITKAQRGQAKSGHGHDEQADSEAIKPGQRSHETARETVPRPKAPDMPTMSVQEAQAPAATNPDFRIWSKLSKNPPRLLGSPVEITDFAQLTQLTSGSHSKVQPELVQTSYVYQPLPQGQIRLLEVQGLGAVPIVKVAAHSLDSCPPFIALSYAWDRGGTKRFFYCDGSSFLVQDTVHAAINSIGLNFASSRLLLWIDGICINQDDAAEKAEQVAMMGKIYSQAEKVVIWLGPAMNGSDLAIAHLPGLLKWAASLRSSFRVPGQPLQLPEDVPVEAVAAFGHLYTRAWFNRAWTVQEVFLAKTKTFLCGGRLVEWQDFATITYDLAFSFLALDLVLPGLAKGIIDRPVRNMLLMVRTKESLDLPVSGFSLLVLVDFCRSRDITEPVDRVWAFLGLAQPWLQKYMRPLVSYAEVERRDYCHTYTNFGKAMFTSSSNPSLLSFASSVDRPSSLPSWCPNFHSQRDCGRLEANGWGFTAGMPVSQPEKHRQTIRFRQGSDILSLSGFRFDKVDQVVSPGRADVAQDGQSANQNPSARRARAAWERRCLELAKKLFPGKDRSADDDGETLPLGHVRVLTADQLFAYHEDIEQMMSAYEAYCGYLECDRISEILLPEDRARLCMFLHTASMLFGRVYFSTSDGRLGLGPPGLRAGDNLVIIYGAMTPFALRFDAAVDGTAQLVGDVFIDGIMYGQAESTGRDETFHLR</sequence>
<organism evidence="1 2">
    <name type="scientific">Lecanicillium saksenae</name>
    <dbReference type="NCBI Taxonomy" id="468837"/>
    <lineage>
        <taxon>Eukaryota</taxon>
        <taxon>Fungi</taxon>
        <taxon>Dikarya</taxon>
        <taxon>Ascomycota</taxon>
        <taxon>Pezizomycotina</taxon>
        <taxon>Sordariomycetes</taxon>
        <taxon>Hypocreomycetidae</taxon>
        <taxon>Hypocreales</taxon>
        <taxon>Cordycipitaceae</taxon>
        <taxon>Lecanicillium</taxon>
    </lineage>
</organism>
<comment type="caution">
    <text evidence="1">The sequence shown here is derived from an EMBL/GenBank/DDBJ whole genome shotgun (WGS) entry which is preliminary data.</text>
</comment>
<dbReference type="Proteomes" id="UP001148737">
    <property type="component" value="Unassembled WGS sequence"/>
</dbReference>
<proteinExistence type="predicted"/>
<reference evidence="1" key="1">
    <citation type="submission" date="2022-07" db="EMBL/GenBank/DDBJ databases">
        <title>Genome Sequence of Lecanicillium saksenae.</title>
        <authorList>
            <person name="Buettner E."/>
        </authorList>
    </citation>
    <scope>NUCLEOTIDE SEQUENCE</scope>
    <source>
        <strain evidence="1">VT-O1</strain>
    </source>
</reference>
<gene>
    <name evidence="1" type="ORF">NLG97_g4653</name>
</gene>
<evidence type="ECO:0000313" key="2">
    <source>
        <dbReference type="Proteomes" id="UP001148737"/>
    </source>
</evidence>